<dbReference type="EC" id="3.2.2.21" evidence="2"/>
<sequence length="339" mass="36598">MASPVAELDARFASCVRVRVTPRWPLRLPGSGMDGVARRRGGVLERLLHVGDTPVLVRAAQPAGGDVVLGAWADDRGAAEEAVARMRRALGLDLDLAPFVDRFRWDPLIGSSVRRRPQLRVRQRPVAFEALAWAICEQLIEFERAAAIERRIVRRLGRQDAPTGLFDIPAPERIAATAPALLCALGLAEKRAVALTRCAREVAAGRVDLDGGDHEAGWARLRRIPEIGQWTIDVLALHGQGRLDQFPAGDLGFLKLVGRLRSGGDPDAYATEDEVREVFAPYGAWAGLAATHALSIRTSTDHGPASPSPRPSPGRNSFVKARAPASTESMSPSSVIHVV</sequence>
<keyword evidence="3" id="KW-0227">DNA damage</keyword>
<dbReference type="Proteomes" id="UP001058860">
    <property type="component" value="Chromosome"/>
</dbReference>
<dbReference type="SUPFAM" id="SSF48150">
    <property type="entry name" value="DNA-glycosylase"/>
    <property type="match status" value="1"/>
</dbReference>
<evidence type="ECO:0000256" key="3">
    <source>
        <dbReference type="ARBA" id="ARBA00022763"/>
    </source>
</evidence>
<dbReference type="InterPro" id="IPR003265">
    <property type="entry name" value="HhH-GPD_domain"/>
</dbReference>
<keyword evidence="8" id="KW-1185">Reference proteome</keyword>
<dbReference type="PANTHER" id="PTHR43003:SF5">
    <property type="entry name" value="DNA-3-METHYLADENINE GLYCOSYLASE"/>
    <property type="match status" value="1"/>
</dbReference>
<comment type="catalytic activity">
    <reaction evidence="1">
        <text>Hydrolysis of alkylated DNA, releasing 3-methyladenine, 3-methylguanine, 7-methylguanine and 7-methyladenine.</text>
        <dbReference type="EC" id="3.2.2.21"/>
    </reaction>
</comment>
<protein>
    <recommendedName>
        <fullName evidence="2">DNA-3-methyladenine glycosylase II</fullName>
        <ecNumber evidence="2">3.2.2.21</ecNumber>
    </recommendedName>
</protein>
<evidence type="ECO:0000313" key="7">
    <source>
        <dbReference type="EMBL" id="UUY03452.1"/>
    </source>
</evidence>
<evidence type="ECO:0000259" key="6">
    <source>
        <dbReference type="SMART" id="SM00478"/>
    </source>
</evidence>
<dbReference type="EMBL" id="CP088295">
    <property type="protein sequence ID" value="UUY03452.1"/>
    <property type="molecule type" value="Genomic_DNA"/>
</dbReference>
<evidence type="ECO:0000256" key="1">
    <source>
        <dbReference type="ARBA" id="ARBA00000086"/>
    </source>
</evidence>
<proteinExistence type="predicted"/>
<feature type="domain" description="HhH-GPD" evidence="6">
    <location>
        <begin position="136"/>
        <end position="298"/>
    </location>
</feature>
<feature type="region of interest" description="Disordered" evidence="5">
    <location>
        <begin position="298"/>
        <end position="339"/>
    </location>
</feature>
<dbReference type="PANTHER" id="PTHR43003">
    <property type="entry name" value="DNA-3-METHYLADENINE GLYCOSYLASE"/>
    <property type="match status" value="1"/>
</dbReference>
<name>A0ABY5PFU7_9ACTN</name>
<accession>A0ABY5PFU7</accession>
<dbReference type="Gene3D" id="1.10.340.30">
    <property type="entry name" value="Hypothetical protein, domain 2"/>
    <property type="match status" value="1"/>
</dbReference>
<organism evidence="7 8">
    <name type="scientific">Svornostia abyssi</name>
    <dbReference type="NCBI Taxonomy" id="2898438"/>
    <lineage>
        <taxon>Bacteria</taxon>
        <taxon>Bacillati</taxon>
        <taxon>Actinomycetota</taxon>
        <taxon>Thermoleophilia</taxon>
        <taxon>Solirubrobacterales</taxon>
        <taxon>Baekduiaceae</taxon>
        <taxon>Svornostia</taxon>
    </lineage>
</organism>
<evidence type="ECO:0000256" key="4">
    <source>
        <dbReference type="ARBA" id="ARBA00023204"/>
    </source>
</evidence>
<evidence type="ECO:0000256" key="2">
    <source>
        <dbReference type="ARBA" id="ARBA00012000"/>
    </source>
</evidence>
<dbReference type="Pfam" id="PF00730">
    <property type="entry name" value="HhH-GPD"/>
    <property type="match status" value="1"/>
</dbReference>
<evidence type="ECO:0000256" key="5">
    <source>
        <dbReference type="SAM" id="MobiDB-lite"/>
    </source>
</evidence>
<feature type="compositionally biased region" description="Polar residues" evidence="5">
    <location>
        <begin position="326"/>
        <end position="339"/>
    </location>
</feature>
<dbReference type="RefSeq" id="WP_353863957.1">
    <property type="nucleotide sequence ID" value="NZ_CP088295.1"/>
</dbReference>
<gene>
    <name evidence="7" type="ORF">LRS13_22730</name>
</gene>
<keyword evidence="4" id="KW-0234">DNA repair</keyword>
<evidence type="ECO:0000313" key="8">
    <source>
        <dbReference type="Proteomes" id="UP001058860"/>
    </source>
</evidence>
<dbReference type="InterPro" id="IPR011257">
    <property type="entry name" value="DNA_glycosylase"/>
</dbReference>
<reference evidence="8" key="1">
    <citation type="submission" date="2021-11" db="EMBL/GenBank/DDBJ databases">
        <title>Cultivation dependent microbiological survey of springs from the worlds oldest radium mine currently devoted to the extraction of radon-saturated water.</title>
        <authorList>
            <person name="Kapinusova G."/>
            <person name="Smrhova T."/>
            <person name="Strejcek M."/>
            <person name="Suman J."/>
            <person name="Jani K."/>
            <person name="Pajer P."/>
            <person name="Uhlik O."/>
        </authorList>
    </citation>
    <scope>NUCLEOTIDE SEQUENCE [LARGE SCALE GENOMIC DNA]</scope>
    <source>
        <strain evidence="8">J379</strain>
    </source>
</reference>
<dbReference type="SMART" id="SM00478">
    <property type="entry name" value="ENDO3c"/>
    <property type="match status" value="1"/>
</dbReference>
<dbReference type="InterPro" id="IPR051912">
    <property type="entry name" value="Alkylbase_DNA_Glycosylase/TA"/>
</dbReference>